<dbReference type="CDD" id="cd18011">
    <property type="entry name" value="DEXDc_RapA"/>
    <property type="match status" value="1"/>
</dbReference>
<dbReference type="Gene3D" id="3.40.50.10810">
    <property type="entry name" value="Tandem AAA-ATPase domain"/>
    <property type="match status" value="1"/>
</dbReference>
<accession>A0A1G7R4S6</accession>
<proteinExistence type="predicted"/>
<protein>
    <submittedName>
        <fullName evidence="6">SNF2 family N-terminal domain-containing protein</fullName>
    </submittedName>
</protein>
<keyword evidence="3" id="KW-0347">Helicase</keyword>
<dbReference type="Pfam" id="PF00176">
    <property type="entry name" value="SNF2-rel_dom"/>
    <property type="match status" value="1"/>
</dbReference>
<keyword evidence="7" id="KW-1185">Reference proteome</keyword>
<evidence type="ECO:0000313" key="6">
    <source>
        <dbReference type="EMBL" id="SDG04960.1"/>
    </source>
</evidence>
<evidence type="ECO:0000256" key="3">
    <source>
        <dbReference type="ARBA" id="ARBA00022806"/>
    </source>
</evidence>
<dbReference type="PANTHER" id="PTHR45766:SF6">
    <property type="entry name" value="SWI_SNF-RELATED MATRIX-ASSOCIATED ACTIN-DEPENDENT REGULATOR OF CHROMATIN SUBFAMILY A-LIKE PROTEIN 1"/>
    <property type="match status" value="1"/>
</dbReference>
<dbReference type="PROSITE" id="PS51194">
    <property type="entry name" value="HELICASE_CTER"/>
    <property type="match status" value="1"/>
</dbReference>
<dbReference type="RefSeq" id="WP_235904159.1">
    <property type="nucleotide sequence ID" value="NZ_FNBI01000010.1"/>
</dbReference>
<evidence type="ECO:0000256" key="2">
    <source>
        <dbReference type="ARBA" id="ARBA00022801"/>
    </source>
</evidence>
<dbReference type="PROSITE" id="PS51192">
    <property type="entry name" value="HELICASE_ATP_BIND_1"/>
    <property type="match status" value="1"/>
</dbReference>
<sequence>MIEANGGRTAAAAARGPSMGQFVSLRGRLWLVEEQPETPFDGHRLACVDDDASGEDAQVLWSAEVDARLRDEEAWASLASGGGDAETFSAYLRTVRWRTATAAERDLFQAPFRAGIRLDPYQLLPLRKALRLPRVNLLIADDVGLGKTVEAGLVLREMLLRRRVDYMVVVAPAAMTGQWRDELQTKFGLSFEIIDRQHLESLRQRRGYGANPWATGSRFILSHRLLGDEAYVAGLRDVLEEFRARSLLILDEAHHAAPAGGGRYAVESQFTRSLRDLSDRFEHRLFLSATPHNGHPNSFATLLELLDPQRFTRGVPVRPADLEPVMVRRLKSDLRALGEAFPERVVEPVVIDGLDRHAPELRLAAMLADYRALRERRIGTLGAAQGARARLAFVGLQQRLLSSVPAFARTLRVHLAGLERLIAGETAQPVVADEDPDAPERADEEDAAFERLDHAEAARTEAAAMAAGGAAAQLMAERDHAAAMLVVADAAKTAPDARVRWIIDWARANLLDAEGRWRDRRLILFTEYEDTRRWLQRQLSVLLDPADADEVARIDSFTGVTSTERREAIKRAFNDPASPLRILLCTDAAREGINLQAQCHDLIHVDLPWNPSRLEQRNGRIDRKLQPSDTVTCRYFVYAQRPEDVVLDALVRKTEAIRRQLGSAGEVLGDRIADRLGRGIDRAAARDLAERIRNKEADERVRAAVRDLDDGEEARRARLMREQADLAAMLDKARARVGVDPDELRSVVGLALARAGGGWGATGAVGDTPVFALDQAAPAFAGDPSWQPMLDELRARGPKPGERPGEWRASADAGVRRVSFAPAILPDGRDAGDVVQLHLEHRLVRRLLGRFLSAGFQQGLDRACVIETPATPAPRVVLIGRLALYGERAARLHEEVLSVAADWRDRERDEAGLRPLAEGRDAEARVLDELIAALAGARTAGAAVARRATAHALADVGDLRSVLEGRAAARGQRVAAELEKRAASEAAGLETLLGQRIARIRRERREDDRQFALLLDPAEARQRAADRRSWERAVTRLDDELVREPERLRAAARVRATRLEPIGLVYLWPAA</sequence>
<dbReference type="GO" id="GO:0016787">
    <property type="term" value="F:hydrolase activity"/>
    <property type="evidence" value="ECO:0007669"/>
    <property type="project" value="UniProtKB-KW"/>
</dbReference>
<dbReference type="SMART" id="SM00487">
    <property type="entry name" value="DEXDc"/>
    <property type="match status" value="1"/>
</dbReference>
<name>A0A1G7R4S6_9SPHN</name>
<dbReference type="InterPro" id="IPR057342">
    <property type="entry name" value="DEXDc_RapA"/>
</dbReference>
<keyword evidence="5" id="KW-0175">Coiled coil</keyword>
<dbReference type="PANTHER" id="PTHR45766">
    <property type="entry name" value="DNA ANNEALING HELICASE AND ENDONUCLEASE ZRANB3 FAMILY MEMBER"/>
    <property type="match status" value="1"/>
</dbReference>
<dbReference type="Proteomes" id="UP000323502">
    <property type="component" value="Unassembled WGS sequence"/>
</dbReference>
<dbReference type="InterPro" id="IPR001650">
    <property type="entry name" value="Helicase_C-like"/>
</dbReference>
<dbReference type="AlphaFoldDB" id="A0A1G7R4S6"/>
<dbReference type="Gene3D" id="3.40.50.300">
    <property type="entry name" value="P-loop containing nucleotide triphosphate hydrolases"/>
    <property type="match status" value="1"/>
</dbReference>
<dbReference type="InterPro" id="IPR014001">
    <property type="entry name" value="Helicase_ATP-bd"/>
</dbReference>
<dbReference type="CDD" id="cd18793">
    <property type="entry name" value="SF2_C_SNF"/>
    <property type="match status" value="1"/>
</dbReference>
<dbReference type="InterPro" id="IPR038718">
    <property type="entry name" value="SNF2-like_sf"/>
</dbReference>
<dbReference type="SMART" id="SM00490">
    <property type="entry name" value="HELICc"/>
    <property type="match status" value="1"/>
</dbReference>
<keyword evidence="4" id="KW-0067">ATP-binding</keyword>
<gene>
    <name evidence="6" type="ORF">SAMN05216557_11020</name>
</gene>
<dbReference type="EMBL" id="FNBI01000010">
    <property type="protein sequence ID" value="SDG04960.1"/>
    <property type="molecule type" value="Genomic_DNA"/>
</dbReference>
<organism evidence="6 7">
    <name type="scientific">Sphingomonas carotinifaciens</name>
    <dbReference type="NCBI Taxonomy" id="1166323"/>
    <lineage>
        <taxon>Bacteria</taxon>
        <taxon>Pseudomonadati</taxon>
        <taxon>Pseudomonadota</taxon>
        <taxon>Alphaproteobacteria</taxon>
        <taxon>Sphingomonadales</taxon>
        <taxon>Sphingomonadaceae</taxon>
        <taxon>Sphingomonas</taxon>
    </lineage>
</organism>
<evidence type="ECO:0000256" key="4">
    <source>
        <dbReference type="ARBA" id="ARBA00022840"/>
    </source>
</evidence>
<evidence type="ECO:0000256" key="1">
    <source>
        <dbReference type="ARBA" id="ARBA00022741"/>
    </source>
</evidence>
<evidence type="ECO:0000256" key="5">
    <source>
        <dbReference type="SAM" id="Coils"/>
    </source>
</evidence>
<reference evidence="6 7" key="1">
    <citation type="submission" date="2016-10" db="EMBL/GenBank/DDBJ databases">
        <authorList>
            <person name="Varghese N."/>
            <person name="Submissions S."/>
        </authorList>
    </citation>
    <scope>NUCLEOTIDE SEQUENCE [LARGE SCALE GENOMIC DNA]</scope>
    <source>
        <strain evidence="6 7">S7-754</strain>
    </source>
</reference>
<dbReference type="NCBIfam" id="NF038317">
    <property type="entry name" value="DISARM_DrmD"/>
    <property type="match status" value="1"/>
</dbReference>
<dbReference type="InterPro" id="IPR000330">
    <property type="entry name" value="SNF2_N"/>
</dbReference>
<dbReference type="GO" id="GO:0005524">
    <property type="term" value="F:ATP binding"/>
    <property type="evidence" value="ECO:0007669"/>
    <property type="project" value="UniProtKB-KW"/>
</dbReference>
<evidence type="ECO:0000313" key="7">
    <source>
        <dbReference type="Proteomes" id="UP000323502"/>
    </source>
</evidence>
<dbReference type="GO" id="GO:0004386">
    <property type="term" value="F:helicase activity"/>
    <property type="evidence" value="ECO:0007669"/>
    <property type="project" value="UniProtKB-KW"/>
</dbReference>
<dbReference type="Pfam" id="PF00271">
    <property type="entry name" value="Helicase_C"/>
    <property type="match status" value="1"/>
</dbReference>
<keyword evidence="2" id="KW-0378">Hydrolase</keyword>
<feature type="coiled-coil region" evidence="5">
    <location>
        <begin position="694"/>
        <end position="736"/>
    </location>
</feature>
<dbReference type="SUPFAM" id="SSF52540">
    <property type="entry name" value="P-loop containing nucleoside triphosphate hydrolases"/>
    <property type="match status" value="2"/>
</dbReference>
<dbReference type="InterPro" id="IPR027417">
    <property type="entry name" value="P-loop_NTPase"/>
</dbReference>
<keyword evidence="1" id="KW-0547">Nucleotide-binding</keyword>
<dbReference type="InterPro" id="IPR049730">
    <property type="entry name" value="SNF2/RAD54-like_C"/>
</dbReference>